<keyword evidence="4 5" id="KW-0472">Membrane</keyword>
<feature type="transmembrane region" description="Helical" evidence="5">
    <location>
        <begin position="101"/>
        <end position="128"/>
    </location>
</feature>
<evidence type="ECO:0000313" key="7">
    <source>
        <dbReference type="EMBL" id="MFC4351961.1"/>
    </source>
</evidence>
<keyword evidence="5" id="KW-1003">Cell membrane</keyword>
<feature type="transmembrane region" description="Helical" evidence="5">
    <location>
        <begin position="225"/>
        <end position="248"/>
    </location>
</feature>
<comment type="caution">
    <text evidence="7">The sequence shown here is derived from an EMBL/GenBank/DDBJ whole genome shotgun (WGS) entry which is preliminary data.</text>
</comment>
<name>A0ABV8UMY0_9PROT</name>
<reference evidence="8" key="1">
    <citation type="journal article" date="2019" name="Int. J. Syst. Evol. Microbiol.">
        <title>The Global Catalogue of Microorganisms (GCM) 10K type strain sequencing project: providing services to taxonomists for standard genome sequencing and annotation.</title>
        <authorList>
            <consortium name="The Broad Institute Genomics Platform"/>
            <consortium name="The Broad Institute Genome Sequencing Center for Infectious Disease"/>
            <person name="Wu L."/>
            <person name="Ma J."/>
        </authorList>
    </citation>
    <scope>NUCLEOTIDE SEQUENCE [LARGE SCALE GENOMIC DNA]</scope>
    <source>
        <strain evidence="8">CECT 8472</strain>
    </source>
</reference>
<dbReference type="InterPro" id="IPR013525">
    <property type="entry name" value="ABC2_TM"/>
</dbReference>
<evidence type="ECO:0000256" key="5">
    <source>
        <dbReference type="RuleBase" id="RU361157"/>
    </source>
</evidence>
<keyword evidence="2 5" id="KW-0812">Transmembrane</keyword>
<comment type="caution">
    <text evidence="5">Lacks conserved residue(s) required for the propagation of feature annotation.</text>
</comment>
<organism evidence="7 8">
    <name type="scientific">Fodinicurvata halophila</name>
    <dbReference type="NCBI Taxonomy" id="1419723"/>
    <lineage>
        <taxon>Bacteria</taxon>
        <taxon>Pseudomonadati</taxon>
        <taxon>Pseudomonadota</taxon>
        <taxon>Alphaproteobacteria</taxon>
        <taxon>Rhodospirillales</taxon>
        <taxon>Rhodovibrionaceae</taxon>
        <taxon>Fodinicurvata</taxon>
    </lineage>
</organism>
<evidence type="ECO:0000259" key="6">
    <source>
        <dbReference type="PROSITE" id="PS51012"/>
    </source>
</evidence>
<feature type="domain" description="ABC transmembrane type-2" evidence="6">
    <location>
        <begin position="21"/>
        <end position="247"/>
    </location>
</feature>
<dbReference type="PANTHER" id="PTHR43027:SF1">
    <property type="entry name" value="DOXORUBICIN RESISTANCE ABC TRANSPORTER PERMEASE PROTEIN DRRC-RELATED"/>
    <property type="match status" value="1"/>
</dbReference>
<dbReference type="EMBL" id="JBHSCW010000004">
    <property type="protein sequence ID" value="MFC4351961.1"/>
    <property type="molecule type" value="Genomic_DNA"/>
</dbReference>
<dbReference type="Proteomes" id="UP001595799">
    <property type="component" value="Unassembled WGS sequence"/>
</dbReference>
<accession>A0ABV8UMY0</accession>
<comment type="subcellular location">
    <subcellularLocation>
        <location evidence="5">Cell inner membrane</location>
        <topology evidence="5">Multi-pass membrane protein</topology>
    </subcellularLocation>
    <subcellularLocation>
        <location evidence="1">Membrane</location>
        <topology evidence="1">Multi-pass membrane protein</topology>
    </subcellularLocation>
</comment>
<gene>
    <name evidence="7" type="ORF">ACFOW6_10445</name>
</gene>
<dbReference type="RefSeq" id="WP_382422305.1">
    <property type="nucleotide sequence ID" value="NZ_JBHSCW010000004.1"/>
</dbReference>
<evidence type="ECO:0000256" key="2">
    <source>
        <dbReference type="ARBA" id="ARBA00022692"/>
    </source>
</evidence>
<feature type="transmembrane region" description="Helical" evidence="5">
    <location>
        <begin position="140"/>
        <end position="162"/>
    </location>
</feature>
<keyword evidence="8" id="KW-1185">Reference proteome</keyword>
<sequence>MTGRLYAMCLRHLYLLASSWPRIFELMYWPTVQMVIWGFITMYLLQLSSVIAQASGLLVSAVLLWDVLFRGQLGFSLSFLEEVWSRNLANIVVSPLRPIEFMAALTFMSLIRTLIGVVPAALLAIVFYEVSVFALGLPLLAFFSCLLVMGWSIGMMVSALILRVGQGAESVAWLAIFLIAPISAIYYPVDVLPPALQVLAWSLPTAPVFEGMRAILLDDTFRTDLLIHALVLNAVYLALGMFLFLYAFHVARRRGLLLQVGE</sequence>
<feature type="transmembrane region" description="Helical" evidence="5">
    <location>
        <begin position="171"/>
        <end position="189"/>
    </location>
</feature>
<dbReference type="InterPro" id="IPR047817">
    <property type="entry name" value="ABC2_TM_bact-type"/>
</dbReference>
<dbReference type="Pfam" id="PF01061">
    <property type="entry name" value="ABC2_membrane"/>
    <property type="match status" value="1"/>
</dbReference>
<keyword evidence="5" id="KW-0813">Transport</keyword>
<evidence type="ECO:0000256" key="1">
    <source>
        <dbReference type="ARBA" id="ARBA00004141"/>
    </source>
</evidence>
<evidence type="ECO:0000256" key="3">
    <source>
        <dbReference type="ARBA" id="ARBA00022989"/>
    </source>
</evidence>
<keyword evidence="3 5" id="KW-1133">Transmembrane helix</keyword>
<proteinExistence type="inferred from homology"/>
<dbReference type="PANTHER" id="PTHR43027">
    <property type="entry name" value="DOXORUBICIN RESISTANCE ABC TRANSPORTER PERMEASE PROTEIN DRRC-RELATED"/>
    <property type="match status" value="1"/>
</dbReference>
<evidence type="ECO:0000313" key="8">
    <source>
        <dbReference type="Proteomes" id="UP001595799"/>
    </source>
</evidence>
<evidence type="ECO:0000256" key="4">
    <source>
        <dbReference type="ARBA" id="ARBA00023136"/>
    </source>
</evidence>
<protein>
    <recommendedName>
        <fullName evidence="5">Transport permease protein</fullName>
    </recommendedName>
</protein>
<comment type="similarity">
    <text evidence="5">Belongs to the ABC-2 integral membrane protein family.</text>
</comment>
<dbReference type="InterPro" id="IPR052902">
    <property type="entry name" value="ABC-2_transporter"/>
</dbReference>
<dbReference type="PROSITE" id="PS51012">
    <property type="entry name" value="ABC_TM2"/>
    <property type="match status" value="1"/>
</dbReference>